<organism evidence="3 4">
    <name type="scientific">Glycocaulis abyssi</name>
    <dbReference type="NCBI Taxonomy" id="1433403"/>
    <lineage>
        <taxon>Bacteria</taxon>
        <taxon>Pseudomonadati</taxon>
        <taxon>Pseudomonadota</taxon>
        <taxon>Alphaproteobacteria</taxon>
        <taxon>Maricaulales</taxon>
        <taxon>Maricaulaceae</taxon>
        <taxon>Glycocaulis</taxon>
    </lineage>
</organism>
<dbReference type="PANTHER" id="PTHR44051">
    <property type="entry name" value="GLUTATHIONE S-TRANSFERASE-RELATED"/>
    <property type="match status" value="1"/>
</dbReference>
<sequence length="198" mass="21957">MSVKLYHNPQSRAVMMHWLLEEIGCPYELVPVQYDDGSMRSDSFLKLNPMGKIPVLVDGETVVTETVAIALYLADRFKTPNDLAPAINDATRGDYLRWIAFQSGAVEPAMMQAGAKFEAKREQAGWGSAELVVDVLEQRISRASPWLLGDKFSAADVVLGGSLSWAVGWKLFPARPGFADYLERLTNRPAYKRAFATS</sequence>
<dbReference type="Pfam" id="PF02798">
    <property type="entry name" value="GST_N"/>
    <property type="match status" value="1"/>
</dbReference>
<dbReference type="InterPro" id="IPR036282">
    <property type="entry name" value="Glutathione-S-Trfase_C_sf"/>
</dbReference>
<dbReference type="Gene3D" id="3.40.30.10">
    <property type="entry name" value="Glutaredoxin"/>
    <property type="match status" value="1"/>
</dbReference>
<dbReference type="InterPro" id="IPR004045">
    <property type="entry name" value="Glutathione_S-Trfase_N"/>
</dbReference>
<reference evidence="4" key="1">
    <citation type="journal article" date="2019" name="Int. J. Syst. Evol. Microbiol.">
        <title>The Global Catalogue of Microorganisms (GCM) 10K type strain sequencing project: providing services to taxonomists for standard genome sequencing and annotation.</title>
        <authorList>
            <consortium name="The Broad Institute Genomics Platform"/>
            <consortium name="The Broad Institute Genome Sequencing Center for Infectious Disease"/>
            <person name="Wu L."/>
            <person name="Ma J."/>
        </authorList>
    </citation>
    <scope>NUCLEOTIDE SEQUENCE [LARGE SCALE GENOMIC DNA]</scope>
    <source>
        <strain evidence="4">CCUG 62981</strain>
    </source>
</reference>
<dbReference type="Pfam" id="PF13410">
    <property type="entry name" value="GST_C_2"/>
    <property type="match status" value="1"/>
</dbReference>
<dbReference type="PROSITE" id="PS50404">
    <property type="entry name" value="GST_NTER"/>
    <property type="match status" value="1"/>
</dbReference>
<name>A0ABV9N9T0_9PROT</name>
<dbReference type="SUPFAM" id="SSF52833">
    <property type="entry name" value="Thioredoxin-like"/>
    <property type="match status" value="1"/>
</dbReference>
<dbReference type="CDD" id="cd03046">
    <property type="entry name" value="GST_N_GTT1_like"/>
    <property type="match status" value="1"/>
</dbReference>
<comment type="caution">
    <text evidence="3">The sequence shown here is derived from an EMBL/GenBank/DDBJ whole genome shotgun (WGS) entry which is preliminary data.</text>
</comment>
<dbReference type="Gene3D" id="1.20.1050.10">
    <property type="match status" value="1"/>
</dbReference>
<dbReference type="SFLD" id="SFLDS00019">
    <property type="entry name" value="Glutathione_Transferase_(cytos"/>
    <property type="match status" value="1"/>
</dbReference>
<evidence type="ECO:0000313" key="3">
    <source>
        <dbReference type="EMBL" id="MFC4724239.1"/>
    </source>
</evidence>
<dbReference type="SUPFAM" id="SSF47616">
    <property type="entry name" value="GST C-terminal domain-like"/>
    <property type="match status" value="1"/>
</dbReference>
<dbReference type="InterPro" id="IPR010987">
    <property type="entry name" value="Glutathione-S-Trfase_C-like"/>
</dbReference>
<gene>
    <name evidence="3" type="ORF">ACFPB0_02950</name>
</gene>
<dbReference type="EMBL" id="JBHSGQ010000001">
    <property type="protein sequence ID" value="MFC4724239.1"/>
    <property type="molecule type" value="Genomic_DNA"/>
</dbReference>
<evidence type="ECO:0000259" key="1">
    <source>
        <dbReference type="PROSITE" id="PS50404"/>
    </source>
</evidence>
<dbReference type="PANTHER" id="PTHR44051:SF21">
    <property type="entry name" value="GLUTATHIONE S-TRANSFERASE FAMILY PROTEIN"/>
    <property type="match status" value="1"/>
</dbReference>
<dbReference type="CDD" id="cd03207">
    <property type="entry name" value="GST_C_8"/>
    <property type="match status" value="1"/>
</dbReference>
<keyword evidence="4" id="KW-1185">Reference proteome</keyword>
<proteinExistence type="predicted"/>
<dbReference type="PROSITE" id="PS50405">
    <property type="entry name" value="GST_CTER"/>
    <property type="match status" value="1"/>
</dbReference>
<feature type="domain" description="GST N-terminal" evidence="1">
    <location>
        <begin position="1"/>
        <end position="81"/>
    </location>
</feature>
<evidence type="ECO:0000313" key="4">
    <source>
        <dbReference type="Proteomes" id="UP001596024"/>
    </source>
</evidence>
<dbReference type="Proteomes" id="UP001596024">
    <property type="component" value="Unassembled WGS sequence"/>
</dbReference>
<dbReference type="InterPro" id="IPR036249">
    <property type="entry name" value="Thioredoxin-like_sf"/>
</dbReference>
<dbReference type="InterPro" id="IPR040079">
    <property type="entry name" value="Glutathione_S-Trfase"/>
</dbReference>
<protein>
    <submittedName>
        <fullName evidence="3">Glutathione S-transferase family protein</fullName>
    </submittedName>
</protein>
<accession>A0ABV9N9T0</accession>
<dbReference type="SFLD" id="SFLDG00358">
    <property type="entry name" value="Main_(cytGST)"/>
    <property type="match status" value="1"/>
</dbReference>
<dbReference type="RefSeq" id="WP_371394922.1">
    <property type="nucleotide sequence ID" value="NZ_CP163421.1"/>
</dbReference>
<feature type="domain" description="GST C-terminal" evidence="2">
    <location>
        <begin position="88"/>
        <end position="198"/>
    </location>
</feature>
<dbReference type="SFLD" id="SFLDG01150">
    <property type="entry name" value="Main.1:_Beta-like"/>
    <property type="match status" value="1"/>
</dbReference>
<evidence type="ECO:0000259" key="2">
    <source>
        <dbReference type="PROSITE" id="PS50405"/>
    </source>
</evidence>